<evidence type="ECO:0000256" key="2">
    <source>
        <dbReference type="ARBA" id="ARBA00003842"/>
    </source>
</evidence>
<dbReference type="SUPFAM" id="SSF51905">
    <property type="entry name" value="FAD/NAD(P)-binding domain"/>
    <property type="match status" value="1"/>
</dbReference>
<dbReference type="EMBL" id="CAUYUE010000001">
    <property type="protein sequence ID" value="CAK0733248.1"/>
    <property type="molecule type" value="Genomic_DNA"/>
</dbReference>
<evidence type="ECO:0000256" key="1">
    <source>
        <dbReference type="ARBA" id="ARBA00000920"/>
    </source>
</evidence>
<protein>
    <recommendedName>
        <fullName evidence="5">long-chain-alcohol oxidase</fullName>
        <ecNumber evidence="5">1.1.3.20</ecNumber>
    </recommendedName>
</protein>
<feature type="domain" description="Glucose-methanol-choline oxidoreductase C-terminal" evidence="14">
    <location>
        <begin position="386"/>
        <end position="533"/>
    </location>
</feature>
<dbReference type="EC" id="1.1.3.20" evidence="5"/>
<dbReference type="GO" id="GO:0016020">
    <property type="term" value="C:membrane"/>
    <property type="evidence" value="ECO:0007669"/>
    <property type="project" value="UniProtKB-SubCell"/>
</dbReference>
<keyword evidence="9" id="KW-1133">Transmembrane helix</keyword>
<dbReference type="GO" id="GO:0046577">
    <property type="term" value="F:long-chain-alcohol oxidase activity"/>
    <property type="evidence" value="ECO:0007669"/>
    <property type="project" value="UniProtKB-EC"/>
</dbReference>
<dbReference type="Pfam" id="PF00732">
    <property type="entry name" value="GMC_oxred_N"/>
    <property type="match status" value="2"/>
</dbReference>
<comment type="caution">
    <text evidence="15">The sequence shown here is derived from an EMBL/GenBank/DDBJ whole genome shotgun (WGS) entry which is preliminary data.</text>
</comment>
<feature type="domain" description="Glucose-methanol-choline oxidoreductase N-terminal" evidence="13">
    <location>
        <begin position="123"/>
        <end position="268"/>
    </location>
</feature>
<dbReference type="Gene3D" id="3.50.50.60">
    <property type="entry name" value="FAD/NAD(P)-binding domain"/>
    <property type="match status" value="2"/>
</dbReference>
<organism evidence="15 16">
    <name type="scientific">Coccomyxa viridis</name>
    <dbReference type="NCBI Taxonomy" id="1274662"/>
    <lineage>
        <taxon>Eukaryota</taxon>
        <taxon>Viridiplantae</taxon>
        <taxon>Chlorophyta</taxon>
        <taxon>core chlorophytes</taxon>
        <taxon>Trebouxiophyceae</taxon>
        <taxon>Trebouxiophyceae incertae sedis</taxon>
        <taxon>Coccomyxaceae</taxon>
        <taxon>Coccomyxa</taxon>
    </lineage>
</organism>
<dbReference type="InterPro" id="IPR007867">
    <property type="entry name" value="GMC_OxRtase_C"/>
</dbReference>
<reference evidence="15 16" key="1">
    <citation type="submission" date="2023-10" db="EMBL/GenBank/DDBJ databases">
        <authorList>
            <person name="Maclean D."/>
            <person name="Macfadyen A."/>
        </authorList>
    </citation>
    <scope>NUCLEOTIDE SEQUENCE [LARGE SCALE GENOMIC DNA]</scope>
</reference>
<evidence type="ECO:0000256" key="5">
    <source>
        <dbReference type="ARBA" id="ARBA00013125"/>
    </source>
</evidence>
<evidence type="ECO:0000313" key="15">
    <source>
        <dbReference type="EMBL" id="CAK0733248.1"/>
    </source>
</evidence>
<evidence type="ECO:0000256" key="3">
    <source>
        <dbReference type="ARBA" id="ARBA00004370"/>
    </source>
</evidence>
<evidence type="ECO:0000256" key="4">
    <source>
        <dbReference type="ARBA" id="ARBA00010790"/>
    </source>
</evidence>
<feature type="domain" description="Glucose-methanol-choline oxidoreductase N-terminal" evidence="13">
    <location>
        <begin position="31"/>
        <end position="122"/>
    </location>
</feature>
<evidence type="ECO:0000256" key="12">
    <source>
        <dbReference type="PIRSR" id="PIRSR028937-1"/>
    </source>
</evidence>
<dbReference type="PANTHER" id="PTHR46056:SF12">
    <property type="entry name" value="LONG-CHAIN-ALCOHOL OXIDASE"/>
    <property type="match status" value="1"/>
</dbReference>
<name>A0AAV1HQ00_9CHLO</name>
<dbReference type="PIRSF" id="PIRSF028937">
    <property type="entry name" value="Lg_Ch_AO"/>
    <property type="match status" value="1"/>
</dbReference>
<dbReference type="PANTHER" id="PTHR46056">
    <property type="entry name" value="LONG-CHAIN-ALCOHOL OXIDASE"/>
    <property type="match status" value="1"/>
</dbReference>
<dbReference type="GO" id="GO:0050660">
    <property type="term" value="F:flavin adenine dinucleotide binding"/>
    <property type="evidence" value="ECO:0007669"/>
    <property type="project" value="InterPro"/>
</dbReference>
<keyword evidence="8" id="KW-0274">FAD</keyword>
<keyword evidence="6" id="KW-0285">Flavoprotein</keyword>
<dbReference type="Proteomes" id="UP001314263">
    <property type="component" value="Unassembled WGS sequence"/>
</dbReference>
<accession>A0AAV1HQ00</accession>
<comment type="similarity">
    <text evidence="4">Belongs to the GMC oxidoreductase family.</text>
</comment>
<keyword evidence="11" id="KW-0472">Membrane</keyword>
<keyword evidence="7" id="KW-0812">Transmembrane</keyword>
<keyword evidence="16" id="KW-1185">Reference proteome</keyword>
<evidence type="ECO:0000256" key="8">
    <source>
        <dbReference type="ARBA" id="ARBA00022827"/>
    </source>
</evidence>
<dbReference type="InterPro" id="IPR036188">
    <property type="entry name" value="FAD/NAD-bd_sf"/>
</dbReference>
<evidence type="ECO:0000313" key="16">
    <source>
        <dbReference type="Proteomes" id="UP001314263"/>
    </source>
</evidence>
<evidence type="ECO:0000256" key="9">
    <source>
        <dbReference type="ARBA" id="ARBA00022989"/>
    </source>
</evidence>
<gene>
    <name evidence="15" type="ORF">CVIRNUC_000247</name>
</gene>
<evidence type="ECO:0000256" key="6">
    <source>
        <dbReference type="ARBA" id="ARBA00022630"/>
    </source>
</evidence>
<evidence type="ECO:0000256" key="7">
    <source>
        <dbReference type="ARBA" id="ARBA00022692"/>
    </source>
</evidence>
<evidence type="ECO:0000256" key="10">
    <source>
        <dbReference type="ARBA" id="ARBA00023002"/>
    </source>
</evidence>
<comment type="catalytic activity">
    <reaction evidence="1">
        <text>a long-chain primary fatty alcohol + O2 = a long-chain fatty aldehyde + H2O2</text>
        <dbReference type="Rhea" id="RHEA:22756"/>
        <dbReference type="ChEBI" id="CHEBI:15379"/>
        <dbReference type="ChEBI" id="CHEBI:16240"/>
        <dbReference type="ChEBI" id="CHEBI:17176"/>
        <dbReference type="ChEBI" id="CHEBI:77396"/>
        <dbReference type="EC" id="1.1.3.20"/>
    </reaction>
</comment>
<evidence type="ECO:0000259" key="14">
    <source>
        <dbReference type="Pfam" id="PF05199"/>
    </source>
</evidence>
<dbReference type="InterPro" id="IPR012400">
    <property type="entry name" value="Long_Oxdase"/>
</dbReference>
<evidence type="ECO:0000259" key="13">
    <source>
        <dbReference type="Pfam" id="PF00732"/>
    </source>
</evidence>
<dbReference type="InterPro" id="IPR000172">
    <property type="entry name" value="GMC_OxRdtase_N"/>
</dbReference>
<feature type="active site" description="Proton acceptor" evidence="12">
    <location>
        <position position="482"/>
    </location>
</feature>
<comment type="subcellular location">
    <subcellularLocation>
        <location evidence="3">Membrane</location>
    </subcellularLocation>
</comment>
<dbReference type="Pfam" id="PF05199">
    <property type="entry name" value="GMC_oxred_C"/>
    <property type="match status" value="1"/>
</dbReference>
<comment type="function">
    <text evidence="2">Long-chain fatty alcohol oxidase involved in the omega-oxidation pathway of lipid degradation.</text>
</comment>
<keyword evidence="10" id="KW-0560">Oxidoreductase</keyword>
<sequence length="562" mass="60252">MLAMAQVIVLEKGGFPPAAELALTEQEGFSTMYETGGLLTTQDAADQINFEQLCAQGSPTDARDLHPDAPPRPYGRAEVLAAGMSILAGTTLGRGTRVNWQASFRTPDHVRREWAEQHGLGIQEHSKPNQKVKAGLEKLGVHCGEIPRNCSTAHACGHCCFGCPSGDKQDGTGTYLADAAGHGACIFTGVFADKILMEKCAGAGQRKRQAVGVSALTTATSGGHRFKLIIKAKYVISSAGALHTPALLLRSKVTCRGNVGKNLRLHPATAVMGLFRKEVHGEKSGEPKVLRHMGLPPLPKCDEASQGQTGVPEEIRAWKGSIFSVFSNEVANWESNGYGALLQTPSAHLGLMAASMPWLGGRDFKRLCAWMPQAAPALVLARDQGAGRVTIGRDGLPRLHYWPNKHDRESMVQGMELGLQTLAAAGAVMLVTLQGGKREASRFQAERNKAGDMTNQHAFNSYLRGVRKTGIKKNSTTVFSAHQMGTARMGTDLKKSCVDPQGECWEVSNLYVADASLFPTSTGVNPMVTVAAMSHLVAQGLAQKIRDRAVPHSQKSVCMSEE</sequence>
<dbReference type="AlphaFoldDB" id="A0AAV1HQ00"/>
<evidence type="ECO:0000256" key="11">
    <source>
        <dbReference type="ARBA" id="ARBA00023136"/>
    </source>
</evidence>
<proteinExistence type="inferred from homology"/>